<feature type="compositionally biased region" description="Basic and acidic residues" evidence="4">
    <location>
        <begin position="88"/>
        <end position="103"/>
    </location>
</feature>
<evidence type="ECO:0000256" key="2">
    <source>
        <dbReference type="ARBA" id="ARBA00009072"/>
    </source>
</evidence>
<dbReference type="GO" id="GO:0071013">
    <property type="term" value="C:catalytic step 2 spliceosome"/>
    <property type="evidence" value="ECO:0007669"/>
    <property type="project" value="TreeGrafter"/>
</dbReference>
<dbReference type="AlphaFoldDB" id="A0A914WGX0"/>
<evidence type="ECO:0000256" key="4">
    <source>
        <dbReference type="SAM" id="MobiDB-lite"/>
    </source>
</evidence>
<proteinExistence type="inferred from homology"/>
<dbReference type="Proteomes" id="UP000887566">
    <property type="component" value="Unplaced"/>
</dbReference>
<evidence type="ECO:0000313" key="6">
    <source>
        <dbReference type="WBParaSite" id="PSAMB.scaffold39size102378.g3536.t1"/>
    </source>
</evidence>
<dbReference type="Pfam" id="PF09751">
    <property type="entry name" value="Es2"/>
    <property type="match status" value="1"/>
</dbReference>
<name>A0A914WGX0_9BILA</name>
<sequence>MDVSDKAVFKRPSDSGEKTVVLAAKTLQTRKETREILPEDEYVEKLTTIIQRDYFPDVPKLKAQLEYIKAVDRNDVAKIRELQLRYSTKRTDRRTSPTRRSPDVFDPETPGTSRPRDSNVEGDNDAANPSGKTGSGKMKSEDMSVDQFLGKYTSEDNASFTELAALNDQRERIKHAWMYKAEEEHNKLRVGQGPEAIKGADEQFALPAPPRPCDIDNWTYTARNTVLFNPPGAPLTVEEHIRQQKMNQREIRKEGTRFIENPWKEHVKQDTMNRAALLHAASAKGHVDVSGEVTGFKHPGQQFSMLATPSPAPGVAESPMMTWGEIEGTPFRLDASDLTLGDGGPVFKMPDVPYRDKLALEMNDTIGKRYRERRQKAVQQAESLHT</sequence>
<keyword evidence="3" id="KW-0539">Nucleus</keyword>
<comment type="similarity">
    <text evidence="2">Belongs to the ESS2 family.</text>
</comment>
<evidence type="ECO:0000256" key="3">
    <source>
        <dbReference type="ARBA" id="ARBA00023242"/>
    </source>
</evidence>
<protein>
    <submittedName>
        <fullName evidence="6">Protein DGCR14</fullName>
    </submittedName>
</protein>
<reference evidence="6" key="1">
    <citation type="submission" date="2022-11" db="UniProtKB">
        <authorList>
            <consortium name="WormBaseParasite"/>
        </authorList>
    </citation>
    <scope>IDENTIFICATION</scope>
</reference>
<dbReference type="WBParaSite" id="PSAMB.scaffold39size102378.g3536.t1">
    <property type="protein sequence ID" value="PSAMB.scaffold39size102378.g3536.t1"/>
    <property type="gene ID" value="PSAMB.scaffold39size102378.g3536"/>
</dbReference>
<keyword evidence="5" id="KW-1185">Reference proteome</keyword>
<dbReference type="PANTHER" id="PTHR12940:SF0">
    <property type="entry name" value="SPLICING FACTOR ESS-2 HOMOLOG"/>
    <property type="match status" value="1"/>
</dbReference>
<comment type="subcellular location">
    <subcellularLocation>
        <location evidence="1">Nucleus</location>
    </subcellularLocation>
</comment>
<evidence type="ECO:0000256" key="1">
    <source>
        <dbReference type="ARBA" id="ARBA00004123"/>
    </source>
</evidence>
<dbReference type="PANTHER" id="PTHR12940">
    <property type="entry name" value="ES-2 PROTEIN - RELATED"/>
    <property type="match status" value="1"/>
</dbReference>
<dbReference type="InterPro" id="IPR019148">
    <property type="entry name" value="Nuclear_protein_DGCR14_ESS-2"/>
</dbReference>
<organism evidence="5 6">
    <name type="scientific">Plectus sambesii</name>
    <dbReference type="NCBI Taxonomy" id="2011161"/>
    <lineage>
        <taxon>Eukaryota</taxon>
        <taxon>Metazoa</taxon>
        <taxon>Ecdysozoa</taxon>
        <taxon>Nematoda</taxon>
        <taxon>Chromadorea</taxon>
        <taxon>Plectida</taxon>
        <taxon>Plectina</taxon>
        <taxon>Plectoidea</taxon>
        <taxon>Plectidae</taxon>
        <taxon>Plectus</taxon>
    </lineage>
</organism>
<feature type="region of interest" description="Disordered" evidence="4">
    <location>
        <begin position="88"/>
        <end position="140"/>
    </location>
</feature>
<evidence type="ECO:0000313" key="5">
    <source>
        <dbReference type="Proteomes" id="UP000887566"/>
    </source>
</evidence>
<accession>A0A914WGX0</accession>